<keyword evidence="7" id="KW-0539">Nucleus</keyword>
<evidence type="ECO:0000256" key="1">
    <source>
        <dbReference type="ARBA" id="ARBA00003632"/>
    </source>
</evidence>
<comment type="similarity">
    <text evidence="3">Belongs to the SNUT3 family.</text>
</comment>
<comment type="function">
    <text evidence="1">May play a role in mRNA splicing.</text>
</comment>
<evidence type="ECO:0000256" key="4">
    <source>
        <dbReference type="ARBA" id="ARBA00011825"/>
    </source>
</evidence>
<sequence>MADRSHGYSRRGGDRSHYDNRDRDRDRRRDHDRRRDRDDDKDRHHQSSRDHHGRDRDRDRDRDSRRRRSRSRDRNDRRRSRSPRGDNRRDDRSKGYRQRDEPRGDRDKERGSNTPNDAGKLADKPPARDPQPPQRRAPPVDSPRRSESPDRGFDREIGGGRHAEKDTQLPTRSKPNSTNASTPAAAPVSFKVKTRDDHDGTYSRDRSEEHEEYHQSRGRFDADPMDEDEEDDVVVADDGLDDMAAMMGFGGFGTTKGKKVIGNKVGAIKKEKKTEYRQYMNRVGGFNRPLSPPR</sequence>
<dbReference type="Proteomes" id="UP001303160">
    <property type="component" value="Unassembled WGS sequence"/>
</dbReference>
<feature type="compositionally biased region" description="Polar residues" evidence="8">
    <location>
        <begin position="168"/>
        <end position="182"/>
    </location>
</feature>
<proteinExistence type="inferred from homology"/>
<keyword evidence="6" id="KW-0508">mRNA splicing</keyword>
<feature type="compositionally biased region" description="Basic residues" evidence="8">
    <location>
        <begin position="65"/>
        <end position="82"/>
    </location>
</feature>
<comment type="subunit">
    <text evidence="4">Part of a tri-snRNP complex.</text>
</comment>
<keyword evidence="5" id="KW-0507">mRNA processing</keyword>
<comment type="caution">
    <text evidence="10">The sequence shown here is derived from an EMBL/GenBank/DDBJ whole genome shotgun (WGS) entry which is preliminary data.</text>
</comment>
<evidence type="ECO:0000256" key="7">
    <source>
        <dbReference type="ARBA" id="ARBA00023242"/>
    </source>
</evidence>
<gene>
    <name evidence="10" type="ORF">QBC40DRAFT_250839</name>
</gene>
<evidence type="ECO:0000259" key="9">
    <source>
        <dbReference type="Pfam" id="PF08648"/>
    </source>
</evidence>
<evidence type="ECO:0000313" key="11">
    <source>
        <dbReference type="Proteomes" id="UP001303160"/>
    </source>
</evidence>
<reference evidence="10" key="2">
    <citation type="submission" date="2023-05" db="EMBL/GenBank/DDBJ databases">
        <authorList>
            <consortium name="Lawrence Berkeley National Laboratory"/>
            <person name="Steindorff A."/>
            <person name="Hensen N."/>
            <person name="Bonometti L."/>
            <person name="Westerberg I."/>
            <person name="Brannstrom I.O."/>
            <person name="Guillou S."/>
            <person name="Cros-Aarteil S."/>
            <person name="Calhoun S."/>
            <person name="Haridas S."/>
            <person name="Kuo A."/>
            <person name="Mondo S."/>
            <person name="Pangilinan J."/>
            <person name="Riley R."/>
            <person name="Labutti K."/>
            <person name="Andreopoulos B."/>
            <person name="Lipzen A."/>
            <person name="Chen C."/>
            <person name="Yanf M."/>
            <person name="Daum C."/>
            <person name="Ng V."/>
            <person name="Clum A."/>
            <person name="Ohm R."/>
            <person name="Martin F."/>
            <person name="Silar P."/>
            <person name="Natvig D."/>
            <person name="Lalanne C."/>
            <person name="Gautier V."/>
            <person name="Ament-Velasquez S.L."/>
            <person name="Kruys A."/>
            <person name="Hutchinson M.I."/>
            <person name="Powell A.J."/>
            <person name="Barry K."/>
            <person name="Miller A.N."/>
            <person name="Grigoriev I.V."/>
            <person name="Debuchy R."/>
            <person name="Gladieux P."/>
            <person name="Thoren M.H."/>
            <person name="Johannesson H."/>
        </authorList>
    </citation>
    <scope>NUCLEOTIDE SEQUENCE</scope>
    <source>
        <strain evidence="10">CBS 315.58</strain>
    </source>
</reference>
<organism evidence="10 11">
    <name type="scientific">Triangularia verruculosa</name>
    <dbReference type="NCBI Taxonomy" id="2587418"/>
    <lineage>
        <taxon>Eukaryota</taxon>
        <taxon>Fungi</taxon>
        <taxon>Dikarya</taxon>
        <taxon>Ascomycota</taxon>
        <taxon>Pezizomycotina</taxon>
        <taxon>Sordariomycetes</taxon>
        <taxon>Sordariomycetidae</taxon>
        <taxon>Sordariales</taxon>
        <taxon>Podosporaceae</taxon>
        <taxon>Triangularia</taxon>
    </lineage>
</organism>
<dbReference type="GO" id="GO:0006397">
    <property type="term" value="P:mRNA processing"/>
    <property type="evidence" value="ECO:0007669"/>
    <property type="project" value="UniProtKB-KW"/>
</dbReference>
<feature type="compositionally biased region" description="Basic and acidic residues" evidence="8">
    <location>
        <begin position="142"/>
        <end position="167"/>
    </location>
</feature>
<evidence type="ECO:0000256" key="3">
    <source>
        <dbReference type="ARBA" id="ARBA00008218"/>
    </source>
</evidence>
<name>A0AAN6XNK7_9PEZI</name>
<dbReference type="EMBL" id="MU863887">
    <property type="protein sequence ID" value="KAK4203715.1"/>
    <property type="molecule type" value="Genomic_DNA"/>
</dbReference>
<dbReference type="InterPro" id="IPR013957">
    <property type="entry name" value="SNRNP27"/>
</dbReference>
<evidence type="ECO:0000256" key="8">
    <source>
        <dbReference type="SAM" id="MobiDB-lite"/>
    </source>
</evidence>
<evidence type="ECO:0000313" key="10">
    <source>
        <dbReference type="EMBL" id="KAK4203715.1"/>
    </source>
</evidence>
<dbReference type="PANTHER" id="PTHR31077">
    <property type="entry name" value="U4/U6.U5 SMALL NUCLEAR RIBONUCLEOPROTEIN 27 KDA PROTEIN"/>
    <property type="match status" value="1"/>
</dbReference>
<protein>
    <recommendedName>
        <fullName evidence="9">U4/U6.U5 small nuclear ribonucleoprotein 27kDa protein domain-containing protein</fullName>
    </recommendedName>
</protein>
<dbReference type="GO" id="GO:0071011">
    <property type="term" value="C:precatalytic spliceosome"/>
    <property type="evidence" value="ECO:0007669"/>
    <property type="project" value="TreeGrafter"/>
</dbReference>
<accession>A0AAN6XNK7</accession>
<keyword evidence="11" id="KW-1185">Reference proteome</keyword>
<feature type="compositionally biased region" description="Basic and acidic residues" evidence="8">
    <location>
        <begin position="83"/>
        <end position="111"/>
    </location>
</feature>
<evidence type="ECO:0000256" key="2">
    <source>
        <dbReference type="ARBA" id="ARBA00004123"/>
    </source>
</evidence>
<feature type="region of interest" description="Disordered" evidence="8">
    <location>
        <begin position="1"/>
        <end position="230"/>
    </location>
</feature>
<dbReference type="Pfam" id="PF08648">
    <property type="entry name" value="SNRNP27"/>
    <property type="match status" value="1"/>
</dbReference>
<evidence type="ECO:0000256" key="5">
    <source>
        <dbReference type="ARBA" id="ARBA00022664"/>
    </source>
</evidence>
<feature type="compositionally biased region" description="Basic and acidic residues" evidence="8">
    <location>
        <begin position="193"/>
        <end position="222"/>
    </location>
</feature>
<comment type="subcellular location">
    <subcellularLocation>
        <location evidence="2">Nucleus</location>
    </subcellularLocation>
</comment>
<dbReference type="AlphaFoldDB" id="A0AAN6XNK7"/>
<reference evidence="10" key="1">
    <citation type="journal article" date="2023" name="Mol. Phylogenet. Evol.">
        <title>Genome-scale phylogeny and comparative genomics of the fungal order Sordariales.</title>
        <authorList>
            <person name="Hensen N."/>
            <person name="Bonometti L."/>
            <person name="Westerberg I."/>
            <person name="Brannstrom I.O."/>
            <person name="Guillou S."/>
            <person name="Cros-Aarteil S."/>
            <person name="Calhoun S."/>
            <person name="Haridas S."/>
            <person name="Kuo A."/>
            <person name="Mondo S."/>
            <person name="Pangilinan J."/>
            <person name="Riley R."/>
            <person name="LaButti K."/>
            <person name="Andreopoulos B."/>
            <person name="Lipzen A."/>
            <person name="Chen C."/>
            <person name="Yan M."/>
            <person name="Daum C."/>
            <person name="Ng V."/>
            <person name="Clum A."/>
            <person name="Steindorff A."/>
            <person name="Ohm R.A."/>
            <person name="Martin F."/>
            <person name="Silar P."/>
            <person name="Natvig D.O."/>
            <person name="Lalanne C."/>
            <person name="Gautier V."/>
            <person name="Ament-Velasquez S.L."/>
            <person name="Kruys A."/>
            <person name="Hutchinson M.I."/>
            <person name="Powell A.J."/>
            <person name="Barry K."/>
            <person name="Miller A.N."/>
            <person name="Grigoriev I.V."/>
            <person name="Debuchy R."/>
            <person name="Gladieux P."/>
            <person name="Hiltunen Thoren M."/>
            <person name="Johannesson H."/>
        </authorList>
    </citation>
    <scope>NUCLEOTIDE SEQUENCE</scope>
    <source>
        <strain evidence="10">CBS 315.58</strain>
    </source>
</reference>
<feature type="domain" description="U4/U6.U5 small nuclear ribonucleoprotein 27kDa protein" evidence="9">
    <location>
        <begin position="241"/>
        <end position="292"/>
    </location>
</feature>
<dbReference type="GO" id="GO:0008380">
    <property type="term" value="P:RNA splicing"/>
    <property type="evidence" value="ECO:0007669"/>
    <property type="project" value="UniProtKB-KW"/>
</dbReference>
<feature type="compositionally biased region" description="Basic and acidic residues" evidence="8">
    <location>
        <begin position="1"/>
        <end position="64"/>
    </location>
</feature>
<evidence type="ECO:0000256" key="6">
    <source>
        <dbReference type="ARBA" id="ARBA00023187"/>
    </source>
</evidence>
<dbReference type="PANTHER" id="PTHR31077:SF1">
    <property type="entry name" value="U4_U6.U5 SMALL NUCLEAR RIBONUCLEOPROTEIN 27 KDA PROTEIN"/>
    <property type="match status" value="1"/>
</dbReference>